<protein>
    <submittedName>
        <fullName evidence="9">Multidrug and toxin extrusion protein 1</fullName>
    </submittedName>
</protein>
<feature type="transmembrane region" description="Helical" evidence="7">
    <location>
        <begin position="2764"/>
        <end position="2791"/>
    </location>
</feature>
<dbReference type="GO" id="GO:0016020">
    <property type="term" value="C:membrane"/>
    <property type="evidence" value="ECO:0007669"/>
    <property type="project" value="UniProtKB-SubCell"/>
</dbReference>
<dbReference type="GO" id="GO:1990961">
    <property type="term" value="P:xenobiotic detoxification by transmembrane export across the plasma membrane"/>
    <property type="evidence" value="ECO:0007669"/>
    <property type="project" value="InterPro"/>
</dbReference>
<evidence type="ECO:0000313" key="9">
    <source>
        <dbReference type="EMBL" id="OLP80417.1"/>
    </source>
</evidence>
<feature type="region of interest" description="Disordered" evidence="6">
    <location>
        <begin position="1214"/>
        <end position="1256"/>
    </location>
</feature>
<feature type="compositionally biased region" description="Basic and acidic residues" evidence="6">
    <location>
        <begin position="2181"/>
        <end position="2196"/>
    </location>
</feature>
<proteinExistence type="inferred from homology"/>
<feature type="transmembrane region" description="Helical" evidence="7">
    <location>
        <begin position="2836"/>
        <end position="2853"/>
    </location>
</feature>
<feature type="region of interest" description="Disordered" evidence="6">
    <location>
        <begin position="2043"/>
        <end position="2069"/>
    </location>
</feature>
<evidence type="ECO:0000256" key="3">
    <source>
        <dbReference type="ARBA" id="ARBA00022692"/>
    </source>
</evidence>
<dbReference type="GO" id="GO:0042910">
    <property type="term" value="F:xenobiotic transmembrane transporter activity"/>
    <property type="evidence" value="ECO:0007669"/>
    <property type="project" value="InterPro"/>
</dbReference>
<dbReference type="GO" id="GO:0015297">
    <property type="term" value="F:antiporter activity"/>
    <property type="evidence" value="ECO:0007669"/>
    <property type="project" value="InterPro"/>
</dbReference>
<dbReference type="EMBL" id="LSRX01001381">
    <property type="protein sequence ID" value="OLP80417.1"/>
    <property type="molecule type" value="Genomic_DNA"/>
</dbReference>
<dbReference type="PROSITE" id="PS50829">
    <property type="entry name" value="GYF"/>
    <property type="match status" value="2"/>
</dbReference>
<feature type="domain" description="GYF" evidence="8">
    <location>
        <begin position="166"/>
        <end position="221"/>
    </location>
</feature>
<feature type="transmembrane region" description="Helical" evidence="7">
    <location>
        <begin position="2859"/>
        <end position="2882"/>
    </location>
</feature>
<feature type="transmembrane region" description="Helical" evidence="7">
    <location>
        <begin position="2577"/>
        <end position="2596"/>
    </location>
</feature>
<dbReference type="InterPro" id="IPR003169">
    <property type="entry name" value="GYF"/>
</dbReference>
<feature type="region of interest" description="Disordered" evidence="6">
    <location>
        <begin position="710"/>
        <end position="745"/>
    </location>
</feature>
<organism evidence="9 10">
    <name type="scientific">Symbiodinium microadriaticum</name>
    <name type="common">Dinoflagellate</name>
    <name type="synonym">Zooxanthella microadriatica</name>
    <dbReference type="NCBI Taxonomy" id="2951"/>
    <lineage>
        <taxon>Eukaryota</taxon>
        <taxon>Sar</taxon>
        <taxon>Alveolata</taxon>
        <taxon>Dinophyceae</taxon>
        <taxon>Suessiales</taxon>
        <taxon>Symbiodiniaceae</taxon>
        <taxon>Symbiodinium</taxon>
    </lineage>
</organism>
<feature type="compositionally biased region" description="Basic and acidic residues" evidence="6">
    <location>
        <begin position="18"/>
        <end position="36"/>
    </location>
</feature>
<evidence type="ECO:0000313" key="10">
    <source>
        <dbReference type="Proteomes" id="UP000186817"/>
    </source>
</evidence>
<dbReference type="InterPro" id="IPR002528">
    <property type="entry name" value="MATE_fam"/>
</dbReference>
<dbReference type="SMART" id="SM00444">
    <property type="entry name" value="GYF"/>
    <property type="match status" value="2"/>
</dbReference>
<feature type="compositionally biased region" description="Acidic residues" evidence="6">
    <location>
        <begin position="713"/>
        <end position="738"/>
    </location>
</feature>
<evidence type="ECO:0000256" key="7">
    <source>
        <dbReference type="SAM" id="Phobius"/>
    </source>
</evidence>
<dbReference type="Pfam" id="PF02213">
    <property type="entry name" value="GYF"/>
    <property type="match status" value="2"/>
</dbReference>
<keyword evidence="10" id="KW-1185">Reference proteome</keyword>
<dbReference type="SUPFAM" id="SSF55277">
    <property type="entry name" value="GYF domain"/>
    <property type="match status" value="2"/>
</dbReference>
<feature type="region of interest" description="Disordered" evidence="6">
    <location>
        <begin position="1990"/>
        <end position="2030"/>
    </location>
</feature>
<dbReference type="InterPro" id="IPR045069">
    <property type="entry name" value="MATE_euk"/>
</dbReference>
<evidence type="ECO:0000256" key="1">
    <source>
        <dbReference type="ARBA" id="ARBA00004141"/>
    </source>
</evidence>
<accession>A0A1Q9CC66</accession>
<comment type="similarity">
    <text evidence="2">Belongs to the multi antimicrobial extrusion (MATE) (TC 2.A.66.1) family.</text>
</comment>
<sequence>MRLKLYEDAIRAKTKSAKKGDKTVDPDDTDSKAAVDGRDKVMKPIWAGPCLGQARKHPSVDRHLLLEAPDSEVFGSHSWQIGQKRALVTLVHPFHPHDRLENCRKKGEGRKEGRMNEYHVQVHTWFTDALPSALTGSSQTTNNPRVSTAARDAAHPMTEVAYSPDEECWEYLDPQSVKRGPFSGSRMLVWYEHEMLPESTFRDAMAEPQKKARTARTFLFSERLPGQDLKVGPKTKVVCKTATKNSMAPRGCTTFSSVLVSEPVAPATRATAETLGSLFGKVRIKKQSPDIAGAVHVGKDEKDVGAGDAGDDRVYAAPDGPVEPKKIYALLISTQHAEPSKAKRTQECAGYSVAETVAPSMEQMNKEIAEKVIKRTLQQIKLKHGQLAVGAVAGKDSTTVYCPQMAKSLVNSGLSIGVAKALVPVCHLEPCEKGSPLREPNYQETEELRVRYEARMPFIPIRELFHPPLQPFKLHARSRDFAARLSQFKDGGVLGHREADAPRSAAGLERTTASHSEFLREVLVADHLGDFIVLPNGVQLLGLTEEEVMPPELTKALNSTSSVQDLLKYFQADDALLDKYKAGLEYVDSDGEQRGVLPKERRNLRGRIAEILRLVQEGQVDPKSLYIAEMRLLHAADHPLDGELVKTVCLRDVKDVLGPLSKWTFYWDRHDEGVFIGNRGSGKGVHVDQVLWSNVGKNWRGYKLVAAWPKGAEEDDEEDTDVDNADDGHDDGEDDDHNDIDHDYDHHAADDDYFAKSQLGERGVSADEVQDGPLQEEAEASMRRGFDLAVEKGKGGKDKGSAARGHWLTAWAIGFVLSLLPQKLGSKGKGSDSTRVIPPQTAWQLDKSAEAITAGEARRRMQEQKPLQRQAVVVKSPEEATELRNLARVNEVQGRIALISQHDLGNEAMPRDITCVRAGRREVQKWQELALTSEGCPVKPAVRRQSTFQPPSRELQTVRVLAVKHYMEPTIWRHLLDGPKEVVSRFLGTRPHRAEGWKQLSTQGGDQHFVGYLTFVKTEAVKALEASGRNGIFVEMLARDQSTRPLVQWIQPGDLTGIGYLRHAIKEAAGKPLAFRKGPGAALGVRAKKGETLQVTSSWKVRGVPKSWNEQDVVDALMGASFQDVTVIGEASGSRPWLLRGLLGGDTGELALLVATGSKELRVERAVGRTERSFGSRPRLTARLRLLHLARRHPRQPRPLFPWTWTWMLSPTRRPTGFPEAAQNGQESKPADGKGGSTTRVTPAKRQRAPDSGRLGKNAWDEKECGAAGHCFYNCVTAGFVLKTSKTTFEELKEAAVEYLEADRDPRETLLVARPTTFYGLPEGATPQSFTEGQDLVWQQRATPADNGSAEEEWQWFCDTAEAACRYASVSLVGFEIPLIGAHSFPMRRLLKLQGRIREWQRQEPFAAAQACQAQTAVHRWQRQLAARGKEATRWLKGRQRRVTRCSVHTTALSTTQSVEHIRSFWQRIWDSPVVNRRAAVQRWRGYGRPRPCNFQPTQVWSAEVLHKIALTKASSAPGIDGWRGDEIKYWPHRAWVAYSELLCRWAGRGTYPRAWQEMRQVQVPKASAEELSGEVSAADLRPIVIMSVLSSHLTSTVECIKGISAMASAGSLGARPSSAARFQEAMRIGKRLLTKGIALDIRRDLWRTRVLPLATWGHLFDPPRLEDVKELEKLGASVKYWHRAASVHLRRLLEGHNMDMHFQGPGTWFGTVSGFLRDMGWHGESNTVFTTEHARIDFARGWLPGANSTRLAIRMYQDARRPPRPLDPATRRLGWPEVGDSQVVPQDSWENLGSWIRVSNQICTDFDDQLFSPPLSQAKLQALRQAAKLVLLRPGDVYFFSGGTAHTALCVSEGMGLSSYESIVTLHPLHSGLCMQTCDRSSPCWLEGAMPLDEFEEILEEVTEQLENAAGQLLQGGPSDVAEAKQPKPPQLWRALRQELLADQATMRLLQEHWAATVAQCFARSRFLREQCSATVRRALRRLLQGRGFASEREHEPEQGVPELEPESPARPCRQHPSAEALPKPASPGHSVELKALHAVAREEQAAKSRPRLAPPKVPQRAETKPPTWHYLDTKGQLQGPFSSQQMALWHDHDMLPKTLRLRRSTDTDFFTIPEFFPAPLTPFKSLPVVPAKEAPPARQVPQIKAQADLSHLGPLASLFANATAAAHASAQQQAMAVGKKGEKGKGKHVEEGEHPQGNSKKGRGKAKEKQEADANGWVWSAEHGWSNDKWWDWSCNGHGWSENGDGWENGKQAGDWSGDAAQNAPHKDKGEKVTAVQAAFGNLKWGPPFQDDDLFPEEPIRRVLDEGIVWEERWISPLAVRFSQGKIHPFFHERGPISEVMLQIKLKNEEGKRCKRIEPPFPPVRLLHLKEQGVLVTLDNRRLYALQRFALQEWPTPCLVRALCVDELTPTRCCAAMVEVEALPRSGVPPSAEVCHDLDQGFLREDKAWGKEALRELRAIAKLGLPLALSAASGTINNLLTSIMLGHLDTLALAATSVSAIWTSLTDVFFLSGIGQLSMFCSQAYGAGNLPLVGVWLQIYLVFTTVAGVPFMLLRFFTEPVLKAFGLHRDVAHLAGVYAVWSQVGFLLDVWYYSVKEYYAAQQITLPAAIVDAVFTAVNFGLGYVMIFRLKMGIIGAALAFTICKLLRTLTFVAFCWQRGYHKTTWPGWSCSEVFQASRWRRLLSMTLPAALGGVAEELQMQVCTLMAGELGPAETAAFALVMNLLIVGFLYSVAMGDAVGIRMSRRLGEGKPKEAAFVARIGLLASLAGNVVIATLFLCAGSAIVNVASPDLQVQQLMMNLRWCGATTIALLGVALPLIAVLNKQGRAKVPSAILPVCCWILGFPCSYFLSRSEGVTGICEGLMIGYALATICLFFFFFRSNWEKLTQEALRAENRKFTNRLCGLQLEVESRSNAFDTFSWVTEAAQTEAPRFCRPVSLRAYDRAVSLLPVLVVHSLLCLKLRPYLRSRWPLLRFLAMTLPSPQQREFASKRVLLQHILELSKPTCEVLRCPRVCVGYKAETVVALGKGRSCVSSKLSVERPLSLLQAPGPLSRIQRRVLLALLPMSCLPYVRSSLKGAEQDWIIGLLLAWGKAGPRLRLACYSSRHFHERPLVVRVDRIKADRATHSIKV</sequence>
<keyword evidence="5 7" id="KW-0472">Membrane</keyword>
<feature type="transmembrane region" description="Helical" evidence="7">
    <location>
        <begin position="2608"/>
        <end position="2629"/>
    </location>
</feature>
<feature type="transmembrane region" description="Helical" evidence="7">
    <location>
        <begin position="2537"/>
        <end position="2556"/>
    </location>
</feature>
<evidence type="ECO:0000256" key="6">
    <source>
        <dbReference type="SAM" id="MobiDB-lite"/>
    </source>
</evidence>
<evidence type="ECO:0000256" key="2">
    <source>
        <dbReference type="ARBA" id="ARBA00010199"/>
    </source>
</evidence>
<keyword evidence="4 7" id="KW-1133">Transmembrane helix</keyword>
<gene>
    <name evidence="9" type="primary">Slc47a1</name>
    <name evidence="9" type="ORF">AK812_SmicGene39175</name>
</gene>
<dbReference type="Pfam" id="PF01554">
    <property type="entry name" value="MatE"/>
    <property type="match status" value="2"/>
</dbReference>
<dbReference type="Gene3D" id="3.30.1490.40">
    <property type="match status" value="2"/>
</dbReference>
<evidence type="ECO:0000256" key="4">
    <source>
        <dbReference type="ARBA" id="ARBA00022989"/>
    </source>
</evidence>
<feature type="transmembrane region" description="Helical" evidence="7">
    <location>
        <begin position="2636"/>
        <end position="2657"/>
    </location>
</feature>
<dbReference type="InterPro" id="IPR035445">
    <property type="entry name" value="GYF-like_dom_sf"/>
</dbReference>
<feature type="transmembrane region" description="Helical" evidence="7">
    <location>
        <begin position="2494"/>
        <end position="2517"/>
    </location>
</feature>
<name>A0A1Q9CC66_SYMMI</name>
<feature type="region of interest" description="Disordered" evidence="6">
    <location>
        <begin position="14"/>
        <end position="36"/>
    </location>
</feature>
<keyword evidence="3 7" id="KW-0812">Transmembrane</keyword>
<dbReference type="OrthoDB" id="2126698at2759"/>
<feature type="domain" description="GYF" evidence="8">
    <location>
        <begin position="2067"/>
        <end position="2115"/>
    </location>
</feature>
<feature type="region of interest" description="Disordered" evidence="6">
    <location>
        <begin position="2245"/>
        <end position="2269"/>
    </location>
</feature>
<comment type="caution">
    <text evidence="9">The sequence shown here is derived from an EMBL/GenBank/DDBJ whole genome shotgun (WGS) entry which is preliminary data.</text>
</comment>
<feature type="transmembrane region" description="Helical" evidence="7">
    <location>
        <begin position="2719"/>
        <end position="2743"/>
    </location>
</feature>
<reference evidence="9 10" key="1">
    <citation type="submission" date="2016-02" db="EMBL/GenBank/DDBJ databases">
        <title>Genome analysis of coral dinoflagellate symbionts highlights evolutionary adaptations to a symbiotic lifestyle.</title>
        <authorList>
            <person name="Aranda M."/>
            <person name="Li Y."/>
            <person name="Liew Y.J."/>
            <person name="Baumgarten S."/>
            <person name="Simakov O."/>
            <person name="Wilson M."/>
            <person name="Piel J."/>
            <person name="Ashoor H."/>
            <person name="Bougouffa S."/>
            <person name="Bajic V.B."/>
            <person name="Ryu T."/>
            <person name="Ravasi T."/>
            <person name="Bayer T."/>
            <person name="Micklem G."/>
            <person name="Kim H."/>
            <person name="Bhak J."/>
            <person name="Lajeunesse T.C."/>
            <person name="Voolstra C.R."/>
        </authorList>
    </citation>
    <scope>NUCLEOTIDE SEQUENCE [LARGE SCALE GENOMIC DNA]</scope>
    <source>
        <strain evidence="9 10">CCMP2467</strain>
    </source>
</reference>
<dbReference type="Proteomes" id="UP000186817">
    <property type="component" value="Unassembled WGS sequence"/>
</dbReference>
<evidence type="ECO:0000259" key="8">
    <source>
        <dbReference type="PROSITE" id="PS50829"/>
    </source>
</evidence>
<dbReference type="CDD" id="cd13132">
    <property type="entry name" value="MATE_eukaryotic"/>
    <property type="match status" value="1"/>
</dbReference>
<comment type="subcellular location">
    <subcellularLocation>
        <location evidence="1">Membrane</location>
        <topology evidence="1">Multi-pass membrane protein</topology>
    </subcellularLocation>
</comment>
<feature type="region of interest" description="Disordered" evidence="6">
    <location>
        <begin position="2173"/>
        <end position="2215"/>
    </location>
</feature>
<dbReference type="PANTHER" id="PTHR11206">
    <property type="entry name" value="MULTIDRUG RESISTANCE PROTEIN"/>
    <property type="match status" value="1"/>
</dbReference>
<evidence type="ECO:0000256" key="5">
    <source>
        <dbReference type="ARBA" id="ARBA00023136"/>
    </source>
</evidence>
<feature type="transmembrane region" description="Helical" evidence="7">
    <location>
        <begin position="2803"/>
        <end position="2824"/>
    </location>
</feature>